<proteinExistence type="inferred from homology"/>
<evidence type="ECO:0000256" key="1">
    <source>
        <dbReference type="HAMAP-Rule" id="MF_01932"/>
    </source>
</evidence>
<dbReference type="InterPro" id="IPR037109">
    <property type="entry name" value="AMP_N_sf"/>
</dbReference>
<comment type="caution">
    <text evidence="4">The sequence shown here is derived from an EMBL/GenBank/DDBJ whole genome shotgun (WGS) entry which is preliminary data.</text>
</comment>
<dbReference type="InterPro" id="IPR035994">
    <property type="entry name" value="Nucleoside_phosphorylase_sf"/>
</dbReference>
<dbReference type="CDD" id="cd17762">
    <property type="entry name" value="AMN"/>
    <property type="match status" value="1"/>
</dbReference>
<dbReference type="Pfam" id="PF10423">
    <property type="entry name" value="AMNp_N"/>
    <property type="match status" value="1"/>
</dbReference>
<evidence type="ECO:0000259" key="3">
    <source>
        <dbReference type="Pfam" id="PF10423"/>
    </source>
</evidence>
<dbReference type="RefSeq" id="WP_290290884.1">
    <property type="nucleotide sequence ID" value="NZ_CP047211.1"/>
</dbReference>
<dbReference type="PANTHER" id="PTHR43691:SF6">
    <property type="entry name" value="AMP NUCLEOSIDASE"/>
    <property type="match status" value="1"/>
</dbReference>
<sequence>MSAPFATTTGDGDFYGDPAAAVDRLIEIYDANTSYLVDCFATACRDVAAGGEAPAPVTACYPELRFTVDVVEDVDAALSHGFVDRPGTYATTVARPRLFARYLRDQIADLLANHGGEIEVRVSDTPIPLRLTPTFDDTAPVEGLDAVDLAVIDRGFTPVDSAFVDDVIADGEADFLSLPVKPLSLFAAPRVDLALQRLEHYTGSSAERIQRFVLFTNYQLHTDVFLEYAASLTAGTGDGSEKGDDSIEGAGTSQSPYTHLICPGDVAYPIGEVPPPAECRANASSAQMPAYHLVREDGLGVSIIDIGVGPSNAKTITDCLAVLRPHCWMMVGHCAGLDGRMRIGDMILANGYDRADGVLDDLVPLEKPIPPIAEVQMAVTAALRRVSGLDGDELRKRLRTGTVLSTSDRNWEWRAQSDIYRELQKSTAIGVEMESATIAANGYRFRVPYGALLSVSDMPLHDQPKLPKAARAFYQASKVEHLMTAVRACEAMSGNPGELHSRKLRRPVGEVAFR</sequence>
<dbReference type="Gene3D" id="3.30.1730.10">
    <property type="entry name" value="AMP nucleoside phosphorylase, N-terminal domain"/>
    <property type="match status" value="1"/>
</dbReference>
<feature type="domain" description="AMP nucleoside phosphorylase N-terminal" evidence="3">
    <location>
        <begin position="20"/>
        <end position="174"/>
    </location>
</feature>
<dbReference type="GO" id="GO:0008714">
    <property type="term" value="F:AMP nucleosidase activity"/>
    <property type="evidence" value="ECO:0007669"/>
    <property type="project" value="UniProtKB-EC"/>
</dbReference>
<name>A0ABV7ZQ41_9CORY</name>
<dbReference type="PANTHER" id="PTHR43691">
    <property type="entry name" value="URIDINE PHOSPHORYLASE"/>
    <property type="match status" value="1"/>
</dbReference>
<accession>A0ABV7ZQ41</accession>
<dbReference type="Gene3D" id="3.40.50.1580">
    <property type="entry name" value="Nucleoside phosphorylase domain"/>
    <property type="match status" value="1"/>
</dbReference>
<dbReference type="NCBIfam" id="TIGR01717">
    <property type="entry name" value="AMP-nucleosdse"/>
    <property type="match status" value="1"/>
</dbReference>
<dbReference type="EC" id="3.2.2.4" evidence="1"/>
<dbReference type="InterPro" id="IPR011271">
    <property type="entry name" value="AMP_nucleosidase"/>
</dbReference>
<feature type="domain" description="Nucleoside phosphorylase" evidence="2">
    <location>
        <begin position="297"/>
        <end position="465"/>
    </location>
</feature>
<reference evidence="5" key="1">
    <citation type="journal article" date="2019" name="Int. J. Syst. Evol. Microbiol.">
        <title>The Global Catalogue of Microorganisms (GCM) 10K type strain sequencing project: providing services to taxonomists for standard genome sequencing and annotation.</title>
        <authorList>
            <consortium name="The Broad Institute Genomics Platform"/>
            <consortium name="The Broad Institute Genome Sequencing Center for Infectious Disease"/>
            <person name="Wu L."/>
            <person name="Ma J."/>
        </authorList>
    </citation>
    <scope>NUCLEOTIDE SEQUENCE [LARGE SCALE GENOMIC DNA]</scope>
    <source>
        <strain evidence="5">CCUG 53252</strain>
    </source>
</reference>
<keyword evidence="5" id="KW-1185">Reference proteome</keyword>
<comment type="similarity">
    <text evidence="1">Belongs to the AMP nucleosidase family.</text>
</comment>
<comment type="function">
    <text evidence="1">Catalyzes the hydrolysis of the N-glycosidic bond of AMP to form adenine and ribose 5-phosphate. Involved in regulation of AMP concentrations.</text>
</comment>
<organism evidence="4 5">
    <name type="scientific">Corynebacterium hansenii</name>
    <dbReference type="NCBI Taxonomy" id="394964"/>
    <lineage>
        <taxon>Bacteria</taxon>
        <taxon>Bacillati</taxon>
        <taxon>Actinomycetota</taxon>
        <taxon>Actinomycetes</taxon>
        <taxon>Mycobacteriales</taxon>
        <taxon>Corynebacteriaceae</taxon>
        <taxon>Corynebacterium</taxon>
    </lineage>
</organism>
<dbReference type="SUPFAM" id="SSF53167">
    <property type="entry name" value="Purine and uridine phosphorylases"/>
    <property type="match status" value="1"/>
</dbReference>
<comment type="catalytic activity">
    <reaction evidence="1">
        <text>AMP + H2O = D-ribose 5-phosphate + adenine</text>
        <dbReference type="Rhea" id="RHEA:20129"/>
        <dbReference type="ChEBI" id="CHEBI:15377"/>
        <dbReference type="ChEBI" id="CHEBI:16708"/>
        <dbReference type="ChEBI" id="CHEBI:78346"/>
        <dbReference type="ChEBI" id="CHEBI:456215"/>
        <dbReference type="EC" id="3.2.2.4"/>
    </reaction>
</comment>
<dbReference type="InterPro" id="IPR018953">
    <property type="entry name" value="AMP_nucleoside_Pase_N"/>
</dbReference>
<dbReference type="InterPro" id="IPR000845">
    <property type="entry name" value="Nucleoside_phosphorylase_d"/>
</dbReference>
<evidence type="ECO:0000313" key="4">
    <source>
        <dbReference type="EMBL" id="MFC3849367.1"/>
    </source>
</evidence>
<keyword evidence="1 4" id="KW-0378">Hydrolase</keyword>
<dbReference type="NCBIfam" id="NF006142">
    <property type="entry name" value="PRK08292.1"/>
    <property type="match status" value="1"/>
</dbReference>
<evidence type="ECO:0000259" key="2">
    <source>
        <dbReference type="Pfam" id="PF01048"/>
    </source>
</evidence>
<dbReference type="Pfam" id="PF01048">
    <property type="entry name" value="PNP_UDP_1"/>
    <property type="match status" value="1"/>
</dbReference>
<dbReference type="Proteomes" id="UP001595751">
    <property type="component" value="Unassembled WGS sequence"/>
</dbReference>
<keyword evidence="4" id="KW-0326">Glycosidase</keyword>
<evidence type="ECO:0000313" key="5">
    <source>
        <dbReference type="Proteomes" id="UP001595751"/>
    </source>
</evidence>
<dbReference type="InterPro" id="IPR047039">
    <property type="entry name" value="AMN_phosphorylase"/>
</dbReference>
<protein>
    <recommendedName>
        <fullName evidence="1">AMP nucleosidase</fullName>
        <ecNumber evidence="1">3.2.2.4</ecNumber>
    </recommendedName>
</protein>
<gene>
    <name evidence="1" type="primary">amn</name>
    <name evidence="4" type="ORF">ACFORJ_04190</name>
</gene>
<dbReference type="EMBL" id="JBHRZN010000001">
    <property type="protein sequence ID" value="MFC3849367.1"/>
    <property type="molecule type" value="Genomic_DNA"/>
</dbReference>
<dbReference type="HAMAP" id="MF_01932">
    <property type="entry name" value="AMP_nucleosidase"/>
    <property type="match status" value="1"/>
</dbReference>